<accession>A0A8J4DZX4</accession>
<dbReference type="AlphaFoldDB" id="A0A8J4DZX4"/>
<gene>
    <name evidence="1" type="ORF">Vau01_046910</name>
</gene>
<protein>
    <submittedName>
        <fullName evidence="1">Uncharacterized protein</fullName>
    </submittedName>
</protein>
<dbReference type="Proteomes" id="UP000612585">
    <property type="component" value="Unassembled WGS sequence"/>
</dbReference>
<comment type="caution">
    <text evidence="1">The sequence shown here is derived from an EMBL/GenBank/DDBJ whole genome shotgun (WGS) entry which is preliminary data.</text>
</comment>
<keyword evidence="2" id="KW-1185">Reference proteome</keyword>
<evidence type="ECO:0000313" key="2">
    <source>
        <dbReference type="Proteomes" id="UP000612585"/>
    </source>
</evidence>
<reference evidence="1" key="1">
    <citation type="submission" date="2021-01" db="EMBL/GenBank/DDBJ databases">
        <title>Whole genome shotgun sequence of Virgisporangium aurantiacum NBRC 16421.</title>
        <authorList>
            <person name="Komaki H."/>
            <person name="Tamura T."/>
        </authorList>
    </citation>
    <scope>NUCLEOTIDE SEQUENCE</scope>
    <source>
        <strain evidence="1">NBRC 16421</strain>
    </source>
</reference>
<evidence type="ECO:0000313" key="1">
    <source>
        <dbReference type="EMBL" id="GIJ57175.1"/>
    </source>
</evidence>
<dbReference type="RefSeq" id="WP_203996306.1">
    <property type="nucleotide sequence ID" value="NZ_BOPG01000029.1"/>
</dbReference>
<dbReference type="EMBL" id="BOPG01000029">
    <property type="protein sequence ID" value="GIJ57175.1"/>
    <property type="molecule type" value="Genomic_DNA"/>
</dbReference>
<name>A0A8J4DZX4_9ACTN</name>
<proteinExistence type="predicted"/>
<sequence>MTATIMALSDRLLGLVVPKATAQARSCSWVWCYCSGIWGVYRNCCYSGGNYTCGPCVPKNKYEC</sequence>
<organism evidence="1 2">
    <name type="scientific">Virgisporangium aurantiacum</name>
    <dbReference type="NCBI Taxonomy" id="175570"/>
    <lineage>
        <taxon>Bacteria</taxon>
        <taxon>Bacillati</taxon>
        <taxon>Actinomycetota</taxon>
        <taxon>Actinomycetes</taxon>
        <taxon>Micromonosporales</taxon>
        <taxon>Micromonosporaceae</taxon>
        <taxon>Virgisporangium</taxon>
    </lineage>
</organism>